<proteinExistence type="predicted"/>
<reference evidence="1 2" key="1">
    <citation type="journal article" date="2015" name="Parasit. Vectors">
        <title>Draft genome of the scabies mite.</title>
        <authorList>
            <person name="Rider S.D.Jr."/>
            <person name="Morgan M.S."/>
            <person name="Arlian L.G."/>
        </authorList>
    </citation>
    <scope>NUCLEOTIDE SEQUENCE [LARGE SCALE GENOMIC DNA]</scope>
    <source>
        <strain evidence="1">Arlian Lab</strain>
    </source>
</reference>
<evidence type="ECO:0000313" key="1">
    <source>
        <dbReference type="EMBL" id="KPM04110.1"/>
    </source>
</evidence>
<dbReference type="VEuPathDB" id="VectorBase:SSCA001780"/>
<organism evidence="1 2">
    <name type="scientific">Sarcoptes scabiei</name>
    <name type="common">Itch mite</name>
    <name type="synonym">Acarus scabiei</name>
    <dbReference type="NCBI Taxonomy" id="52283"/>
    <lineage>
        <taxon>Eukaryota</taxon>
        <taxon>Metazoa</taxon>
        <taxon>Ecdysozoa</taxon>
        <taxon>Arthropoda</taxon>
        <taxon>Chelicerata</taxon>
        <taxon>Arachnida</taxon>
        <taxon>Acari</taxon>
        <taxon>Acariformes</taxon>
        <taxon>Sarcoptiformes</taxon>
        <taxon>Astigmata</taxon>
        <taxon>Psoroptidia</taxon>
        <taxon>Sarcoptoidea</taxon>
        <taxon>Sarcoptidae</taxon>
        <taxon>Sarcoptinae</taxon>
        <taxon>Sarcoptes</taxon>
    </lineage>
</organism>
<feature type="non-terminal residue" evidence="1">
    <location>
        <position position="73"/>
    </location>
</feature>
<dbReference type="AlphaFoldDB" id="A0A132A175"/>
<accession>A0A132A175</accession>
<dbReference type="EMBL" id="JXLN01007398">
    <property type="protein sequence ID" value="KPM04110.1"/>
    <property type="molecule type" value="Genomic_DNA"/>
</dbReference>
<sequence length="73" mass="8542">MPKNDDSSKKRKYYLDEIDPDIEHLSMDAKLLLQNFLRKFSFLQGDDRDNLWRTANLLHVLGSITALCCVDKK</sequence>
<dbReference type="Proteomes" id="UP000616769">
    <property type="component" value="Unassembled WGS sequence"/>
</dbReference>
<dbReference type="OrthoDB" id="5568754at2759"/>
<gene>
    <name evidence="1" type="ORF">QR98_0025500</name>
</gene>
<comment type="caution">
    <text evidence="1">The sequence shown here is derived from an EMBL/GenBank/DDBJ whole genome shotgun (WGS) entry which is preliminary data.</text>
</comment>
<evidence type="ECO:0000313" key="2">
    <source>
        <dbReference type="Proteomes" id="UP000616769"/>
    </source>
</evidence>
<protein>
    <submittedName>
        <fullName evidence="1">Uncharacterized protein</fullName>
    </submittedName>
</protein>
<name>A0A132A175_SARSC</name>